<dbReference type="KEGG" id="cdrk:B9W14_00060"/>
<dbReference type="Gene3D" id="3.40.50.2020">
    <property type="match status" value="1"/>
</dbReference>
<dbReference type="EMBL" id="CP020953">
    <property type="protein sequence ID" value="AWI02964.1"/>
    <property type="molecule type" value="Genomic_DNA"/>
</dbReference>
<dbReference type="InterPro" id="IPR029057">
    <property type="entry name" value="PRTase-like"/>
</dbReference>
<comment type="similarity">
    <text evidence="1">Belongs to the ComF/GntX family.</text>
</comment>
<dbReference type="Proteomes" id="UP000244910">
    <property type="component" value="Chromosome"/>
</dbReference>
<dbReference type="PANTHER" id="PTHR47505">
    <property type="entry name" value="DNA UTILIZATION PROTEIN YHGH"/>
    <property type="match status" value="1"/>
</dbReference>
<dbReference type="EMBL" id="CP020953">
    <property type="protein sequence ID" value="AWI07674.1"/>
    <property type="molecule type" value="Genomic_DNA"/>
</dbReference>
<keyword evidence="3" id="KW-0808">Transferase</keyword>
<organism evidence="3 4">
    <name type="scientific">Clostridium drakei</name>
    <dbReference type="NCBI Taxonomy" id="332101"/>
    <lineage>
        <taxon>Bacteria</taxon>
        <taxon>Bacillati</taxon>
        <taxon>Bacillota</taxon>
        <taxon>Clostridia</taxon>
        <taxon>Eubacteriales</taxon>
        <taxon>Clostridiaceae</taxon>
        <taxon>Clostridium</taxon>
    </lineage>
</organism>
<dbReference type="InterPro" id="IPR051910">
    <property type="entry name" value="ComF/GntX_DNA_util-trans"/>
</dbReference>
<evidence type="ECO:0000313" key="2">
    <source>
        <dbReference type="EMBL" id="AWI02964.1"/>
    </source>
</evidence>
<dbReference type="OrthoDB" id="9779910at2"/>
<evidence type="ECO:0000313" key="4">
    <source>
        <dbReference type="Proteomes" id="UP000244910"/>
    </source>
</evidence>
<reference evidence="4" key="1">
    <citation type="submission" date="2017-04" db="EMBL/GenBank/DDBJ databases">
        <authorList>
            <person name="Song Y."/>
            <person name="Cho B.-K."/>
        </authorList>
    </citation>
    <scope>NUCLEOTIDE SEQUENCE [LARGE SCALE GENOMIC DNA]</scope>
    <source>
        <strain evidence="4">SL1</strain>
    </source>
</reference>
<dbReference type="PANTHER" id="PTHR47505:SF1">
    <property type="entry name" value="DNA UTILIZATION PROTEIN YHGH"/>
    <property type="match status" value="1"/>
</dbReference>
<dbReference type="SUPFAM" id="SSF53271">
    <property type="entry name" value="PRTase-like"/>
    <property type="match status" value="1"/>
</dbReference>
<proteinExistence type="inferred from homology"/>
<evidence type="ECO:0000313" key="3">
    <source>
        <dbReference type="EMBL" id="AWI07674.1"/>
    </source>
</evidence>
<keyword evidence="4" id="KW-1185">Reference proteome</keyword>
<dbReference type="AlphaFoldDB" id="A0A2U8DZ53"/>
<dbReference type="GO" id="GO:0016757">
    <property type="term" value="F:glycosyltransferase activity"/>
    <property type="evidence" value="ECO:0007669"/>
    <property type="project" value="UniProtKB-KW"/>
</dbReference>
<name>A0A2U8DZ53_9CLOT</name>
<dbReference type="InterPro" id="IPR000836">
    <property type="entry name" value="PRTase_dom"/>
</dbReference>
<evidence type="ECO:0000256" key="1">
    <source>
        <dbReference type="ARBA" id="ARBA00008007"/>
    </source>
</evidence>
<gene>
    <name evidence="2" type="ORF">B9W14_00060</name>
    <name evidence="3" type="ORF">B9W14_25635</name>
</gene>
<reference evidence="3" key="2">
    <citation type="submission" date="2017-04" db="EMBL/GenBank/DDBJ databases">
        <authorList>
            <person name="Afonso C.L."/>
            <person name="Miller P.J."/>
            <person name="Scott M.A."/>
            <person name="Spackman E."/>
            <person name="Goraichik I."/>
            <person name="Dimitrov K.M."/>
            <person name="Suarez D.L."/>
            <person name="Swayne D.E."/>
        </authorList>
    </citation>
    <scope>NUCLEOTIDE SEQUENCE [LARGE SCALE GENOMIC DNA]</scope>
    <source>
        <strain evidence="3">SL1</strain>
    </source>
</reference>
<dbReference type="KEGG" id="cdrk:B9W14_25635"/>
<dbReference type="CDD" id="cd06223">
    <property type="entry name" value="PRTases_typeI"/>
    <property type="match status" value="1"/>
</dbReference>
<sequence>MGNGIIKNLIFLKDCVLETIYSNDEKCICCGEETYDGKYICSKCEALIKFCSYGFDIKREGINFKCYSVSYYSGAIMNLILQLKYKSNFQAGKILSEYMVSFIKNKKIKCDYITYVPMTRERLKNRGYNQGAYLSKMISKSLDIPVINCLSKVKNTKDQIGLGKEERWRNIKGSFQFLKKYCIESKNILIVDDVITTGSTAISCALELKKYGAEEITVLTAAKSRV</sequence>
<keyword evidence="3" id="KW-0328">Glycosyltransferase</keyword>
<protein>
    <submittedName>
        <fullName evidence="3">Amidophosphoribosyltransferase</fullName>
    </submittedName>
</protein>
<accession>A0A2U8DZ53</accession>